<dbReference type="Pfam" id="PF00479">
    <property type="entry name" value="G6PD_N"/>
    <property type="match status" value="1"/>
</dbReference>
<dbReference type="SUPFAM" id="SSF51735">
    <property type="entry name" value="NAD(P)-binding Rossmann-fold domains"/>
    <property type="match status" value="1"/>
</dbReference>
<dbReference type="EMBL" id="CP009788">
    <property type="protein sequence ID" value="AJE03329.1"/>
    <property type="molecule type" value="Genomic_DNA"/>
</dbReference>
<dbReference type="InterPro" id="IPR022674">
    <property type="entry name" value="G6P_DH_NAD-bd"/>
</dbReference>
<feature type="binding site" evidence="7">
    <location>
        <position position="185"/>
    </location>
    <ligand>
        <name>substrate</name>
    </ligand>
</feature>
<dbReference type="NCBIfam" id="TIGR00871">
    <property type="entry name" value="zwf"/>
    <property type="match status" value="1"/>
</dbReference>
<sequence>MNATSKEPTILVIFGAGGDLTWRKLIPALYNLHHDRYLPDRFVIIGVARQETDNDSFRLRLREGVDRFSRRGATDPETWQGFADRIFYFRGDFTAAQTGERLKVRLEEIERGWGERANRIFYLAIPPTSFEAATRQLEQLGLCKDCGHDRLVVEKPFGRDLDSARALNRLLTGMFDESQIYRIDHYLGKETVQNILALRFANSLFEPVWNRRYIDHVQITVAETVGVESRGGYYEDAGALRDMVQNHLLQILCLIAMEPPVSFAADEVRNKKVDVLRAIRPIPAEEVHHFAVRGQYGPGAVEGKAVPAYREEPGVAPSSTTETYAALKLLIDNWRWQGVPFYLRTGKRMHTKVSEVSIVFRPAPHHPFPAAAVESWQPNRLVLRIQPEEGIISRIQVKQPGTRMLLGPVDMAFHYREAFRGSSPEAYETLLLDVIRGDATLFMRADQVESAWGVISPILDVWETVPTATFPDYPAGTWGPETADLLIARDRHNWLQPAGAEESP</sequence>
<feature type="binding site" evidence="7">
    <location>
        <position position="352"/>
    </location>
    <ligand>
        <name>substrate</name>
    </ligand>
</feature>
<feature type="active site" description="Proton acceptor" evidence="7">
    <location>
        <position position="247"/>
    </location>
</feature>
<dbReference type="GO" id="GO:0009051">
    <property type="term" value="P:pentose-phosphate shunt, oxidative branch"/>
    <property type="evidence" value="ECO:0007669"/>
    <property type="project" value="TreeGrafter"/>
</dbReference>
<keyword evidence="4 7" id="KW-0521">NADP</keyword>
<keyword evidence="6 7" id="KW-0119">Carbohydrate metabolism</keyword>
<dbReference type="InterPro" id="IPR022675">
    <property type="entry name" value="G6P_DH_C"/>
</dbReference>
<dbReference type="AlphaFoldDB" id="A0A0B5BDY0"/>
<dbReference type="GO" id="GO:0050661">
    <property type="term" value="F:NADP binding"/>
    <property type="evidence" value="ECO:0007669"/>
    <property type="project" value="UniProtKB-UniRule"/>
</dbReference>
<dbReference type="Proteomes" id="UP000057609">
    <property type="component" value="Chromosome"/>
</dbReference>
<feature type="binding site" evidence="7">
    <location>
        <position position="223"/>
    </location>
    <ligand>
        <name>substrate</name>
    </ligand>
</feature>
<feature type="binding site" evidence="7">
    <location>
        <position position="49"/>
    </location>
    <ligand>
        <name>NADP(+)</name>
        <dbReference type="ChEBI" id="CHEBI:58349"/>
    </ligand>
</feature>
<evidence type="ECO:0000256" key="5">
    <source>
        <dbReference type="ARBA" id="ARBA00023002"/>
    </source>
</evidence>
<evidence type="ECO:0000256" key="2">
    <source>
        <dbReference type="ARBA" id="ARBA00009975"/>
    </source>
</evidence>
<dbReference type="RefSeq" id="WP_039742040.1">
    <property type="nucleotide sequence ID" value="NZ_CP009788.1"/>
</dbReference>
<dbReference type="Gene3D" id="3.40.50.720">
    <property type="entry name" value="NAD(P)-binding Rossmann-like Domain"/>
    <property type="match status" value="1"/>
</dbReference>
<evidence type="ECO:0000313" key="11">
    <source>
        <dbReference type="Proteomes" id="UP000057609"/>
    </source>
</evidence>
<evidence type="ECO:0000256" key="3">
    <source>
        <dbReference type="ARBA" id="ARBA00022526"/>
    </source>
</evidence>
<keyword evidence="3 7" id="KW-0313">Glucose metabolism</keyword>
<feature type="binding site" evidence="7">
    <location>
        <position position="155"/>
    </location>
    <ligand>
        <name>NADP(+)</name>
        <dbReference type="ChEBI" id="CHEBI:58349"/>
    </ligand>
</feature>
<dbReference type="KEGG" id="gpi:GPICK_08150"/>
<comment type="pathway">
    <text evidence="1 7">Carbohydrate degradation; pentose phosphate pathway; D-ribulose 5-phosphate from D-glucose 6-phosphate (oxidative stage): step 1/3.</text>
</comment>
<dbReference type="InterPro" id="IPR036291">
    <property type="entry name" value="NAD(P)-bd_dom_sf"/>
</dbReference>
<proteinExistence type="inferred from homology"/>
<evidence type="ECO:0000313" key="10">
    <source>
        <dbReference type="EMBL" id="AJE03329.1"/>
    </source>
</evidence>
<feature type="binding site" evidence="7">
    <location>
        <position position="242"/>
    </location>
    <ligand>
        <name>substrate</name>
    </ligand>
</feature>
<dbReference type="EC" id="1.1.1.49" evidence="7"/>
<feature type="binding site" evidence="7">
    <location>
        <position position="189"/>
    </location>
    <ligand>
        <name>substrate</name>
    </ligand>
</feature>
<comment type="catalytic activity">
    <reaction evidence="7">
        <text>D-glucose 6-phosphate + NADP(+) = 6-phospho-D-glucono-1,5-lactone + NADPH + H(+)</text>
        <dbReference type="Rhea" id="RHEA:15841"/>
        <dbReference type="ChEBI" id="CHEBI:15378"/>
        <dbReference type="ChEBI" id="CHEBI:57783"/>
        <dbReference type="ChEBI" id="CHEBI:57955"/>
        <dbReference type="ChEBI" id="CHEBI:58349"/>
        <dbReference type="ChEBI" id="CHEBI:61548"/>
        <dbReference type="EC" id="1.1.1.49"/>
    </reaction>
</comment>
<dbReference type="SUPFAM" id="SSF55347">
    <property type="entry name" value="Glyceraldehyde-3-phosphate dehydrogenase-like, C-terminal domain"/>
    <property type="match status" value="1"/>
</dbReference>
<feature type="binding site" evidence="7">
    <location>
        <position position="347"/>
    </location>
    <ligand>
        <name>substrate</name>
    </ligand>
</feature>
<reference evidence="10 11" key="1">
    <citation type="journal article" date="2015" name="Genome Announc.">
        <title>Complete Genome of Geobacter pickeringii G13T, a Metal-Reducing Isolate from Sedimentary Kaolin Deposits.</title>
        <authorList>
            <person name="Badalamenti J.P."/>
            <person name="Bond D.R."/>
        </authorList>
    </citation>
    <scope>NUCLEOTIDE SEQUENCE [LARGE SCALE GENOMIC DNA]</scope>
    <source>
        <strain evidence="10 11">G13</strain>
    </source>
</reference>
<evidence type="ECO:0000259" key="9">
    <source>
        <dbReference type="Pfam" id="PF02781"/>
    </source>
</evidence>
<dbReference type="STRING" id="345632.GPICK_08150"/>
<dbReference type="InterPro" id="IPR019796">
    <property type="entry name" value="G6P_DH_AS"/>
</dbReference>
<evidence type="ECO:0000256" key="1">
    <source>
        <dbReference type="ARBA" id="ARBA00004937"/>
    </source>
</evidence>
<protein>
    <recommendedName>
        <fullName evidence="7">Glucose-6-phosphate 1-dehydrogenase</fullName>
        <shortName evidence="7">G6PD</shortName>
        <ecNumber evidence="7">1.1.1.49</ecNumber>
    </recommendedName>
</protein>
<feature type="binding site" evidence="7">
    <location>
        <begin position="92"/>
        <end position="93"/>
    </location>
    <ligand>
        <name>NADP(+)</name>
        <dbReference type="ChEBI" id="CHEBI:58349"/>
    </ligand>
</feature>
<keyword evidence="5 7" id="KW-0560">Oxidoreductase</keyword>
<gene>
    <name evidence="7" type="primary">zwf</name>
    <name evidence="10" type="ORF">GPICK_08150</name>
</gene>
<dbReference type="OrthoDB" id="9802739at2"/>
<dbReference type="GO" id="GO:0006006">
    <property type="term" value="P:glucose metabolic process"/>
    <property type="evidence" value="ECO:0007669"/>
    <property type="project" value="UniProtKB-KW"/>
</dbReference>
<keyword evidence="11" id="KW-1185">Reference proteome</keyword>
<dbReference type="PANTHER" id="PTHR23429:SF0">
    <property type="entry name" value="GLUCOSE-6-PHOSPHATE 1-DEHYDROGENASE"/>
    <property type="match status" value="1"/>
</dbReference>
<comment type="caution">
    <text evidence="7">Lacks conserved residue(s) required for the propagation of feature annotation.</text>
</comment>
<evidence type="ECO:0000256" key="4">
    <source>
        <dbReference type="ARBA" id="ARBA00022857"/>
    </source>
</evidence>
<dbReference type="PIRSF" id="PIRSF000110">
    <property type="entry name" value="G6PD"/>
    <property type="match status" value="1"/>
</dbReference>
<dbReference type="GO" id="GO:0004345">
    <property type="term" value="F:glucose-6-phosphate dehydrogenase activity"/>
    <property type="evidence" value="ECO:0007669"/>
    <property type="project" value="UniProtKB-UniRule"/>
</dbReference>
<dbReference type="PANTHER" id="PTHR23429">
    <property type="entry name" value="GLUCOSE-6-PHOSPHATE 1-DEHYDROGENASE G6PD"/>
    <property type="match status" value="1"/>
</dbReference>
<dbReference type="PROSITE" id="PS00069">
    <property type="entry name" value="G6P_DEHYDROGENASE"/>
    <property type="match status" value="1"/>
</dbReference>
<evidence type="ECO:0000256" key="7">
    <source>
        <dbReference type="HAMAP-Rule" id="MF_00966"/>
    </source>
</evidence>
<feature type="domain" description="Glucose-6-phosphate dehydrogenase NAD-binding" evidence="8">
    <location>
        <begin position="12"/>
        <end position="194"/>
    </location>
</feature>
<dbReference type="PRINTS" id="PR00079">
    <property type="entry name" value="G6PDHDRGNASE"/>
</dbReference>
<dbReference type="HAMAP" id="MF_00966">
    <property type="entry name" value="G6PD"/>
    <property type="match status" value="1"/>
</dbReference>
<dbReference type="InterPro" id="IPR001282">
    <property type="entry name" value="G6P_DH"/>
</dbReference>
<name>A0A0B5BDY0_9BACT</name>
<dbReference type="NCBIfam" id="NF009492">
    <property type="entry name" value="PRK12853.1-3"/>
    <property type="match status" value="1"/>
</dbReference>
<comment type="function">
    <text evidence="7">Catalyzes the oxidation of glucose 6-phosphate to 6-phosphogluconolactone.</text>
</comment>
<accession>A0A0B5BDY0</accession>
<dbReference type="Gene3D" id="3.30.360.10">
    <property type="entry name" value="Dihydrodipicolinate Reductase, domain 2"/>
    <property type="match status" value="1"/>
</dbReference>
<organism evidence="10 11">
    <name type="scientific">Geobacter pickeringii</name>
    <dbReference type="NCBI Taxonomy" id="345632"/>
    <lineage>
        <taxon>Bacteria</taxon>
        <taxon>Pseudomonadati</taxon>
        <taxon>Thermodesulfobacteriota</taxon>
        <taxon>Desulfuromonadia</taxon>
        <taxon>Geobacterales</taxon>
        <taxon>Geobacteraceae</taxon>
        <taxon>Geobacter</taxon>
    </lineage>
</organism>
<comment type="similarity">
    <text evidence="2 7">Belongs to the glucose-6-phosphate dehydrogenase family.</text>
</comment>
<feature type="domain" description="Glucose-6-phosphate dehydrogenase C-terminal" evidence="9">
    <location>
        <begin position="196"/>
        <end position="494"/>
    </location>
</feature>
<dbReference type="GO" id="GO:0005829">
    <property type="term" value="C:cytosol"/>
    <property type="evidence" value="ECO:0007669"/>
    <property type="project" value="TreeGrafter"/>
</dbReference>
<dbReference type="UniPathway" id="UPA00115">
    <property type="reaction ID" value="UER00408"/>
</dbReference>
<evidence type="ECO:0000259" key="8">
    <source>
        <dbReference type="Pfam" id="PF00479"/>
    </source>
</evidence>
<dbReference type="Pfam" id="PF02781">
    <property type="entry name" value="G6PD_C"/>
    <property type="match status" value="1"/>
</dbReference>
<evidence type="ECO:0000256" key="6">
    <source>
        <dbReference type="ARBA" id="ARBA00023277"/>
    </source>
</evidence>
<dbReference type="HOGENOM" id="CLU_013524_5_0_7"/>